<gene>
    <name evidence="1" type="ORF">FA95DRAFT_1613622</name>
</gene>
<comment type="caution">
    <text evidence="1">The sequence shown here is derived from an EMBL/GenBank/DDBJ whole genome shotgun (WGS) entry which is preliminary data.</text>
</comment>
<dbReference type="Proteomes" id="UP000814033">
    <property type="component" value="Unassembled WGS sequence"/>
</dbReference>
<reference evidence="1" key="1">
    <citation type="submission" date="2021-02" db="EMBL/GenBank/DDBJ databases">
        <authorList>
            <consortium name="DOE Joint Genome Institute"/>
            <person name="Ahrendt S."/>
            <person name="Looney B.P."/>
            <person name="Miyauchi S."/>
            <person name="Morin E."/>
            <person name="Drula E."/>
            <person name="Courty P.E."/>
            <person name="Chicoki N."/>
            <person name="Fauchery L."/>
            <person name="Kohler A."/>
            <person name="Kuo A."/>
            <person name="Labutti K."/>
            <person name="Pangilinan J."/>
            <person name="Lipzen A."/>
            <person name="Riley R."/>
            <person name="Andreopoulos W."/>
            <person name="He G."/>
            <person name="Johnson J."/>
            <person name="Barry K.W."/>
            <person name="Grigoriev I.V."/>
            <person name="Nagy L."/>
            <person name="Hibbett D."/>
            <person name="Henrissat B."/>
            <person name="Matheny P.B."/>
            <person name="Labbe J."/>
            <person name="Martin F."/>
        </authorList>
    </citation>
    <scope>NUCLEOTIDE SEQUENCE</scope>
    <source>
        <strain evidence="1">FP105234-sp</strain>
    </source>
</reference>
<protein>
    <submittedName>
        <fullName evidence="1">Uncharacterized protein</fullName>
    </submittedName>
</protein>
<proteinExistence type="predicted"/>
<evidence type="ECO:0000313" key="2">
    <source>
        <dbReference type="Proteomes" id="UP000814033"/>
    </source>
</evidence>
<sequence length="472" mass="51211">MHHPQYPSTPSPFNASAGIGQTTPTYNFPAASPHTGSLPLAAATRHGGADLPAEQNRATNENLDIPSPTIGHIQPSQAYALAMHEREPLTPRAPTLDAATPHPVPQVSEAEERRQRLKTFVNGLGAAYALTPVQYSELHQLLDLGLAGDLNVFDLRFRLINSAMTLNVTNLIQKQHIEYNGFKESLDEFESCLENKFTIPKTQRDIIKRHAKDELCKPWQVAHTQAHLPVEKLITSDPKKYTFERIIGDPNKETVFRATCKDQVSTARGTYRNYLLDSVKKGHTLEQATSHIATKMRIGGAPYDLKPEFQLQVALLRKFVLQELAEGGPALTLPTDDNTADAIDGPAASKKQKKGKQPKGEDFWSLADAFLAGLVLKNGADRRNNQWKAYLSEVVRKDHEEFGVGSGASLAPLPVTYAPSQQILPNPAGTGSFGVGALGGAGAGFIEAGAGAGPVEVGPPRLTLTFSPRVFD</sequence>
<keyword evidence="2" id="KW-1185">Reference proteome</keyword>
<dbReference type="EMBL" id="MU276588">
    <property type="protein sequence ID" value="KAI0038122.1"/>
    <property type="molecule type" value="Genomic_DNA"/>
</dbReference>
<organism evidence="1 2">
    <name type="scientific">Auriscalpium vulgare</name>
    <dbReference type="NCBI Taxonomy" id="40419"/>
    <lineage>
        <taxon>Eukaryota</taxon>
        <taxon>Fungi</taxon>
        <taxon>Dikarya</taxon>
        <taxon>Basidiomycota</taxon>
        <taxon>Agaricomycotina</taxon>
        <taxon>Agaricomycetes</taxon>
        <taxon>Russulales</taxon>
        <taxon>Auriscalpiaceae</taxon>
        <taxon>Auriscalpium</taxon>
    </lineage>
</organism>
<name>A0ACB8R2M2_9AGAM</name>
<evidence type="ECO:0000313" key="1">
    <source>
        <dbReference type="EMBL" id="KAI0038122.1"/>
    </source>
</evidence>
<reference evidence="1" key="2">
    <citation type="journal article" date="2022" name="New Phytol.">
        <title>Evolutionary transition to the ectomycorrhizal habit in the genomes of a hyperdiverse lineage of mushroom-forming fungi.</title>
        <authorList>
            <person name="Looney B."/>
            <person name="Miyauchi S."/>
            <person name="Morin E."/>
            <person name="Drula E."/>
            <person name="Courty P.E."/>
            <person name="Kohler A."/>
            <person name="Kuo A."/>
            <person name="LaButti K."/>
            <person name="Pangilinan J."/>
            <person name="Lipzen A."/>
            <person name="Riley R."/>
            <person name="Andreopoulos W."/>
            <person name="He G."/>
            <person name="Johnson J."/>
            <person name="Nolan M."/>
            <person name="Tritt A."/>
            <person name="Barry K.W."/>
            <person name="Grigoriev I.V."/>
            <person name="Nagy L.G."/>
            <person name="Hibbett D."/>
            <person name="Henrissat B."/>
            <person name="Matheny P.B."/>
            <person name="Labbe J."/>
            <person name="Martin F.M."/>
        </authorList>
    </citation>
    <scope>NUCLEOTIDE SEQUENCE</scope>
    <source>
        <strain evidence="1">FP105234-sp</strain>
    </source>
</reference>
<accession>A0ACB8R2M2</accession>